<evidence type="ECO:0000313" key="2">
    <source>
        <dbReference type="Proteomes" id="UP001314796"/>
    </source>
</evidence>
<dbReference type="EMBL" id="JAFBEE010000004">
    <property type="protein sequence ID" value="MBM7614381.1"/>
    <property type="molecule type" value="Genomic_DNA"/>
</dbReference>
<protein>
    <recommendedName>
        <fullName evidence="3">GrdX protein</fullName>
    </recommendedName>
</protein>
<reference evidence="1 2" key="1">
    <citation type="submission" date="2021-01" db="EMBL/GenBank/DDBJ databases">
        <title>Genomic Encyclopedia of Type Strains, Phase IV (KMG-IV): sequencing the most valuable type-strain genomes for metagenomic binning, comparative biology and taxonomic classification.</title>
        <authorList>
            <person name="Goeker M."/>
        </authorList>
    </citation>
    <scope>NUCLEOTIDE SEQUENCE [LARGE SCALE GENOMIC DNA]</scope>
    <source>
        <strain evidence="1 2">DSM 25890</strain>
    </source>
</reference>
<accession>A0ABS2NN85</accession>
<name>A0ABS2NN85_9FIRM</name>
<proteinExistence type="predicted"/>
<comment type="caution">
    <text evidence="1">The sequence shown here is derived from an EMBL/GenBank/DDBJ whole genome shotgun (WGS) entry which is preliminary data.</text>
</comment>
<dbReference type="NCBIfam" id="NF038093">
    <property type="entry name" value="GrdX"/>
    <property type="match status" value="1"/>
</dbReference>
<keyword evidence="2" id="KW-1185">Reference proteome</keyword>
<sequence length="129" mass="14723">MKKKATIITNNKVVLDKYNDKFHLEFIDGTLLEVLKITRDKIHEGHKLLTHPLSGSVKPNETVYKSVLVSNEKGKLDMDSLMIIESAIETAEKFINMKRPPQWNEGILEDFMEIDCTLIDSGIESMKGF</sequence>
<organism evidence="1 2">
    <name type="scientific">Alkaliphilus hydrothermalis</name>
    <dbReference type="NCBI Taxonomy" id="1482730"/>
    <lineage>
        <taxon>Bacteria</taxon>
        <taxon>Bacillati</taxon>
        <taxon>Bacillota</taxon>
        <taxon>Clostridia</taxon>
        <taxon>Peptostreptococcales</taxon>
        <taxon>Natronincolaceae</taxon>
        <taxon>Alkaliphilus</taxon>
    </lineage>
</organism>
<gene>
    <name evidence="1" type="ORF">JOC73_000892</name>
</gene>
<dbReference type="InterPro" id="IPR047735">
    <property type="entry name" value="GrdX-like"/>
</dbReference>
<evidence type="ECO:0008006" key="3">
    <source>
        <dbReference type="Google" id="ProtNLM"/>
    </source>
</evidence>
<evidence type="ECO:0000313" key="1">
    <source>
        <dbReference type="EMBL" id="MBM7614381.1"/>
    </source>
</evidence>
<dbReference type="RefSeq" id="WP_243427856.1">
    <property type="nucleotide sequence ID" value="NZ_JAFBEE010000004.1"/>
</dbReference>
<dbReference type="Proteomes" id="UP001314796">
    <property type="component" value="Unassembled WGS sequence"/>
</dbReference>